<gene>
    <name evidence="1" type="ORF">GV791_14740</name>
</gene>
<organism evidence="1 2">
    <name type="scientific">Nocardia cyriacigeorgica</name>
    <dbReference type="NCBI Taxonomy" id="135487"/>
    <lineage>
        <taxon>Bacteria</taxon>
        <taxon>Bacillati</taxon>
        <taxon>Actinomycetota</taxon>
        <taxon>Actinomycetes</taxon>
        <taxon>Mycobacteriales</taxon>
        <taxon>Nocardiaceae</taxon>
        <taxon>Nocardia</taxon>
    </lineage>
</organism>
<dbReference type="AlphaFoldDB" id="A0A6P1CQ71"/>
<evidence type="ECO:0000313" key="2">
    <source>
        <dbReference type="Proteomes" id="UP000471166"/>
    </source>
</evidence>
<dbReference type="RefSeq" id="WP_163845180.1">
    <property type="nucleotide sequence ID" value="NZ_JAAGVB010000020.1"/>
</dbReference>
<comment type="caution">
    <text evidence="1">The sequence shown here is derived from an EMBL/GenBank/DDBJ whole genome shotgun (WGS) entry which is preliminary data.</text>
</comment>
<dbReference type="Proteomes" id="UP000471166">
    <property type="component" value="Unassembled WGS sequence"/>
</dbReference>
<accession>A0A6P1CQ71</accession>
<sequence>MGNWELHEQHHQRTDRWVERVNGVLQTVLQAIRVRAVTGEEADRA</sequence>
<protein>
    <submittedName>
        <fullName evidence="1">Uncharacterized protein</fullName>
    </submittedName>
</protein>
<dbReference type="EMBL" id="JAAGVB010000020">
    <property type="protein sequence ID" value="NEW33813.1"/>
    <property type="molecule type" value="Genomic_DNA"/>
</dbReference>
<name>A0A6P1CQ71_9NOCA</name>
<evidence type="ECO:0000313" key="1">
    <source>
        <dbReference type="EMBL" id="NEW33813.1"/>
    </source>
</evidence>
<reference evidence="1 2" key="1">
    <citation type="submission" date="2020-01" db="EMBL/GenBank/DDBJ databases">
        <title>Genetics and antimicrobial susceptibilities of Nocardia species isolated from the soil; a comparison with species isolated from humans.</title>
        <authorList>
            <person name="Carrasco G."/>
            <person name="Monzon S."/>
            <person name="Sansegundo M."/>
            <person name="Garcia E."/>
            <person name="Garrido N."/>
            <person name="Medina M.J."/>
            <person name="Villalon P."/>
            <person name="Ramirez-Arocha A.C."/>
            <person name="Jimenez P."/>
            <person name="Cuesta I."/>
            <person name="Valdezate S."/>
        </authorList>
    </citation>
    <scope>NUCLEOTIDE SEQUENCE [LARGE SCALE GENOMIC DNA]</scope>
    <source>
        <strain evidence="1 2">CNM20110626</strain>
    </source>
</reference>
<proteinExistence type="predicted"/>